<gene>
    <name evidence="1" type="ORF">A3860_01455</name>
</gene>
<dbReference type="NCBIfam" id="TIGR03515">
    <property type="entry name" value="GldC"/>
    <property type="match status" value="1"/>
</dbReference>
<proteinExistence type="predicted"/>
<evidence type="ECO:0000313" key="1">
    <source>
        <dbReference type="EMBL" id="OQP67052.1"/>
    </source>
</evidence>
<dbReference type="AlphaFoldDB" id="A0A1V9G8Z1"/>
<name>A0A1V9G8Z1_9BACT</name>
<dbReference type="InterPro" id="IPR019854">
    <property type="entry name" value="Motility-assoc_prot_GldC"/>
</dbReference>
<reference evidence="1 2" key="1">
    <citation type="submission" date="2016-03" db="EMBL/GenBank/DDBJ databases">
        <title>Niastella vici sp. nov., isolated from farmland soil.</title>
        <authorList>
            <person name="Chen L."/>
            <person name="Wang D."/>
            <person name="Yang S."/>
            <person name="Wang G."/>
        </authorList>
    </citation>
    <scope>NUCLEOTIDE SEQUENCE [LARGE SCALE GENOMIC DNA]</scope>
    <source>
        <strain evidence="1 2">DJ57</strain>
    </source>
</reference>
<dbReference type="Pfam" id="PF19937">
    <property type="entry name" value="GldC-like"/>
    <property type="match status" value="1"/>
</dbReference>
<dbReference type="STRING" id="1703345.A3860_01455"/>
<accession>A0A1V9G8Z1</accession>
<dbReference type="RefSeq" id="WP_081144749.1">
    <property type="nucleotide sequence ID" value="NZ_LVYD01000001.1"/>
</dbReference>
<dbReference type="Proteomes" id="UP000192796">
    <property type="component" value="Unassembled WGS sequence"/>
</dbReference>
<protein>
    <submittedName>
        <fullName evidence="1">Gliding motility protein GldC</fullName>
    </submittedName>
</protein>
<comment type="caution">
    <text evidence="1">The sequence shown here is derived from an EMBL/GenBank/DDBJ whole genome shotgun (WGS) entry which is preliminary data.</text>
</comment>
<keyword evidence="2" id="KW-1185">Reference proteome</keyword>
<sequence length="115" mass="13430">MRQSTITIDVALDEKNIPESIVWKATDSTADQGQKARAMLLAFWDAADKSALRMDLWTKEMMVDEMADFYYQTIMTMADSFDRATHQTELVDLMKTFAKDFYGRFREIQLKENKL</sequence>
<evidence type="ECO:0000313" key="2">
    <source>
        <dbReference type="Proteomes" id="UP000192796"/>
    </source>
</evidence>
<organism evidence="1 2">
    <name type="scientific">Niastella vici</name>
    <dbReference type="NCBI Taxonomy" id="1703345"/>
    <lineage>
        <taxon>Bacteria</taxon>
        <taxon>Pseudomonadati</taxon>
        <taxon>Bacteroidota</taxon>
        <taxon>Chitinophagia</taxon>
        <taxon>Chitinophagales</taxon>
        <taxon>Chitinophagaceae</taxon>
        <taxon>Niastella</taxon>
    </lineage>
</organism>
<dbReference type="EMBL" id="LVYD01000001">
    <property type="protein sequence ID" value="OQP67052.1"/>
    <property type="molecule type" value="Genomic_DNA"/>
</dbReference>
<dbReference type="OrthoDB" id="893422at2"/>